<dbReference type="InterPro" id="IPR013078">
    <property type="entry name" value="His_Pase_superF_clade-1"/>
</dbReference>
<protein>
    <submittedName>
        <fullName evidence="1">Histidine phosphatase family protein</fullName>
    </submittedName>
</protein>
<gene>
    <name evidence="1" type="ORF">WCD58_23860</name>
</gene>
<name>A0ABU8MA81_9PSEU</name>
<dbReference type="CDD" id="cd07067">
    <property type="entry name" value="HP_PGM_like"/>
    <property type="match status" value="1"/>
</dbReference>
<dbReference type="EMBL" id="JBBEGM010000011">
    <property type="protein sequence ID" value="MEJ2864213.1"/>
    <property type="molecule type" value="Genomic_DNA"/>
</dbReference>
<dbReference type="SUPFAM" id="SSF53254">
    <property type="entry name" value="Phosphoglycerate mutase-like"/>
    <property type="match status" value="1"/>
</dbReference>
<evidence type="ECO:0000313" key="1">
    <source>
        <dbReference type="EMBL" id="MEJ2864213.1"/>
    </source>
</evidence>
<dbReference type="InterPro" id="IPR029033">
    <property type="entry name" value="His_PPase_superfam"/>
</dbReference>
<organism evidence="1 2">
    <name type="scientific">Actinomycetospora flava</name>
    <dbReference type="NCBI Taxonomy" id="3129232"/>
    <lineage>
        <taxon>Bacteria</taxon>
        <taxon>Bacillati</taxon>
        <taxon>Actinomycetota</taxon>
        <taxon>Actinomycetes</taxon>
        <taxon>Pseudonocardiales</taxon>
        <taxon>Pseudonocardiaceae</taxon>
        <taxon>Actinomycetospora</taxon>
    </lineage>
</organism>
<keyword evidence="2" id="KW-1185">Reference proteome</keyword>
<dbReference type="Pfam" id="PF00300">
    <property type="entry name" value="His_Phos_1"/>
    <property type="match status" value="1"/>
</dbReference>
<comment type="caution">
    <text evidence="1">The sequence shown here is derived from an EMBL/GenBank/DDBJ whole genome shotgun (WGS) entry which is preliminary data.</text>
</comment>
<sequence length="216" mass="22937">MNAAASATPVGRIYVLRHGETEWSRDGRHTSRTDLPLTDTGEEAARTAGHLLVTLRGTDVPPPAVWTSPRRRAADTARLAGLEPSAVRDDLVEWDYGAYEGRTTPEIREEVPGWTVWTHPCPGGETGAEVAARLDHVLADAAQELAARDVVLVGHGHAGRVLIARYLGLAPSAGVGFAFDAASVTVLGHERGVPRIDLLNAPGGLVEPPPPPADRH</sequence>
<dbReference type="Proteomes" id="UP001369736">
    <property type="component" value="Unassembled WGS sequence"/>
</dbReference>
<dbReference type="SMART" id="SM00855">
    <property type="entry name" value="PGAM"/>
    <property type="match status" value="1"/>
</dbReference>
<proteinExistence type="predicted"/>
<dbReference type="Gene3D" id="3.40.50.1240">
    <property type="entry name" value="Phosphoglycerate mutase-like"/>
    <property type="match status" value="1"/>
</dbReference>
<dbReference type="PANTHER" id="PTHR48100">
    <property type="entry name" value="BROAD-SPECIFICITY PHOSPHATASE YOR283W-RELATED"/>
    <property type="match status" value="1"/>
</dbReference>
<dbReference type="InterPro" id="IPR050275">
    <property type="entry name" value="PGM_Phosphatase"/>
</dbReference>
<dbReference type="RefSeq" id="WP_337705579.1">
    <property type="nucleotide sequence ID" value="NZ_JBBEGM010000011.1"/>
</dbReference>
<accession>A0ABU8MA81</accession>
<evidence type="ECO:0000313" key="2">
    <source>
        <dbReference type="Proteomes" id="UP001369736"/>
    </source>
</evidence>
<reference evidence="1 2" key="1">
    <citation type="submission" date="2024-03" db="EMBL/GenBank/DDBJ databases">
        <title>Actinomycetospora sp. OC33-EN07, a novel actinomycete isolated from wild orchid (Aerides multiflora).</title>
        <authorList>
            <person name="Suriyachadkun C."/>
        </authorList>
    </citation>
    <scope>NUCLEOTIDE SEQUENCE [LARGE SCALE GENOMIC DNA]</scope>
    <source>
        <strain evidence="1 2">OC33-EN07</strain>
    </source>
</reference>
<dbReference type="PANTHER" id="PTHR48100:SF15">
    <property type="entry name" value="SEDOHEPTULOSE 1,7-BISPHOSPHATASE"/>
    <property type="match status" value="1"/>
</dbReference>